<keyword evidence="8" id="KW-1185">Reference proteome</keyword>
<dbReference type="Gene3D" id="1.10.439.10">
    <property type="entry name" value="Penicillin Amidohydrolase, domain 1"/>
    <property type="match status" value="1"/>
</dbReference>
<proteinExistence type="inferred from homology"/>
<evidence type="ECO:0000313" key="7">
    <source>
        <dbReference type="EMBL" id="SLN55423.1"/>
    </source>
</evidence>
<keyword evidence="6" id="KW-1133">Transmembrane helix</keyword>
<gene>
    <name evidence="7" type="primary">quiP</name>
    <name evidence="7" type="ORF">ROG8370_02500</name>
</gene>
<dbReference type="CDD" id="cd03747">
    <property type="entry name" value="Ntn_PGA_like"/>
    <property type="match status" value="1"/>
</dbReference>
<dbReference type="GO" id="GO:0046872">
    <property type="term" value="F:metal ion binding"/>
    <property type="evidence" value="ECO:0007669"/>
    <property type="project" value="UniProtKB-KW"/>
</dbReference>
<comment type="similarity">
    <text evidence="1">Belongs to the peptidase S45 family.</text>
</comment>
<keyword evidence="2 7" id="KW-0378">Hydrolase</keyword>
<keyword evidence="5" id="KW-0106">Calcium</keyword>
<dbReference type="InterPro" id="IPR043146">
    <property type="entry name" value="Penicillin_amidase_N_B-knob"/>
</dbReference>
<dbReference type="RefSeq" id="WP_085827509.1">
    <property type="nucleotide sequence ID" value="NZ_FWFJ01000024.1"/>
</dbReference>
<dbReference type="OrthoDB" id="9760084at2"/>
<dbReference type="InterPro" id="IPR023343">
    <property type="entry name" value="Penicillin_amidase_dom1"/>
</dbReference>
<evidence type="ECO:0000256" key="3">
    <source>
        <dbReference type="ARBA" id="ARBA00023145"/>
    </source>
</evidence>
<dbReference type="AlphaFoldDB" id="A0A1X6ZLR0"/>
<protein>
    <submittedName>
        <fullName evidence="7">Acyl-homoserine lactone acylase QuiP</fullName>
        <ecNumber evidence="7">3.5.1.97</ecNumber>
    </submittedName>
</protein>
<dbReference type="EMBL" id="FWFJ01000024">
    <property type="protein sequence ID" value="SLN55423.1"/>
    <property type="molecule type" value="Genomic_DNA"/>
</dbReference>
<dbReference type="PIRSF" id="PIRSF001227">
    <property type="entry name" value="Pen_acylase"/>
    <property type="match status" value="1"/>
</dbReference>
<evidence type="ECO:0000256" key="2">
    <source>
        <dbReference type="ARBA" id="ARBA00022801"/>
    </source>
</evidence>
<dbReference type="InterPro" id="IPR029055">
    <property type="entry name" value="Ntn_hydrolases_N"/>
</dbReference>
<evidence type="ECO:0000313" key="8">
    <source>
        <dbReference type="Proteomes" id="UP000194012"/>
    </source>
</evidence>
<feature type="binding site" evidence="5">
    <location>
        <position position="336"/>
    </location>
    <ligand>
        <name>Ca(2+)</name>
        <dbReference type="ChEBI" id="CHEBI:29108"/>
    </ligand>
</feature>
<keyword evidence="6" id="KW-0812">Transmembrane</keyword>
<dbReference type="Pfam" id="PF01804">
    <property type="entry name" value="Penicil_amidase"/>
    <property type="match status" value="1"/>
</dbReference>
<evidence type="ECO:0000256" key="5">
    <source>
        <dbReference type="PIRSR" id="PIRSR001227-2"/>
    </source>
</evidence>
<feature type="transmembrane region" description="Helical" evidence="6">
    <location>
        <begin position="7"/>
        <end position="30"/>
    </location>
</feature>
<keyword evidence="3" id="KW-0865">Zymogen</keyword>
<dbReference type="GO" id="GO:0016811">
    <property type="term" value="F:hydrolase activity, acting on carbon-nitrogen (but not peptide) bonds, in linear amides"/>
    <property type="evidence" value="ECO:0007669"/>
    <property type="project" value="InterPro"/>
</dbReference>
<feature type="binding site" evidence="5">
    <location>
        <position position="339"/>
    </location>
    <ligand>
        <name>Ca(2+)</name>
        <dbReference type="ChEBI" id="CHEBI:29108"/>
    </ligand>
</feature>
<accession>A0A1X6ZLR0</accession>
<dbReference type="Gene3D" id="3.60.20.10">
    <property type="entry name" value="Glutamine Phosphoribosylpyrophosphate, subunit 1, domain 1"/>
    <property type="match status" value="1"/>
</dbReference>
<dbReference type="SUPFAM" id="SSF56235">
    <property type="entry name" value="N-terminal nucleophile aminohydrolases (Ntn hydrolases)"/>
    <property type="match status" value="1"/>
</dbReference>
<feature type="binding site" evidence="5">
    <location>
        <position position="195"/>
    </location>
    <ligand>
        <name>Ca(2+)</name>
        <dbReference type="ChEBI" id="CHEBI:29108"/>
    </ligand>
</feature>
<feature type="active site" description="Nucleophile" evidence="4">
    <location>
        <position position="264"/>
    </location>
</feature>
<dbReference type="InterPro" id="IPR043147">
    <property type="entry name" value="Penicillin_amidase_A-knob"/>
</dbReference>
<dbReference type="Gene3D" id="2.30.120.10">
    <property type="match status" value="1"/>
</dbReference>
<keyword evidence="6" id="KW-0472">Membrane</keyword>
<keyword evidence="5" id="KW-0479">Metal-binding</keyword>
<dbReference type="EC" id="3.5.1.97" evidence="7"/>
<organism evidence="7 8">
    <name type="scientific">Roseovarius gaetbuli</name>
    <dbReference type="NCBI Taxonomy" id="1356575"/>
    <lineage>
        <taxon>Bacteria</taxon>
        <taxon>Pseudomonadati</taxon>
        <taxon>Pseudomonadota</taxon>
        <taxon>Alphaproteobacteria</taxon>
        <taxon>Rhodobacterales</taxon>
        <taxon>Roseobacteraceae</taxon>
        <taxon>Roseovarius</taxon>
    </lineage>
</organism>
<name>A0A1X6ZLR0_9RHOB</name>
<evidence type="ECO:0000256" key="6">
    <source>
        <dbReference type="SAM" id="Phobius"/>
    </source>
</evidence>
<reference evidence="8" key="1">
    <citation type="submission" date="2017-03" db="EMBL/GenBank/DDBJ databases">
        <authorList>
            <person name="Rodrigo-Torres L."/>
            <person name="Arahal R.D."/>
            <person name="Lucena T."/>
        </authorList>
    </citation>
    <scope>NUCLEOTIDE SEQUENCE [LARGE SCALE GENOMIC DNA]</scope>
    <source>
        <strain evidence="8">CECT 8370</strain>
    </source>
</reference>
<evidence type="ECO:0000256" key="1">
    <source>
        <dbReference type="ARBA" id="ARBA00006586"/>
    </source>
</evidence>
<dbReference type="InterPro" id="IPR014395">
    <property type="entry name" value="Pen/GL7ACA/AHL_acylase"/>
</dbReference>
<evidence type="ECO:0000256" key="4">
    <source>
        <dbReference type="PIRSR" id="PIRSR001227-1"/>
    </source>
</evidence>
<dbReference type="GO" id="GO:0017000">
    <property type="term" value="P:antibiotic biosynthetic process"/>
    <property type="evidence" value="ECO:0007669"/>
    <property type="project" value="InterPro"/>
</dbReference>
<dbReference type="Proteomes" id="UP000194012">
    <property type="component" value="Unassembled WGS sequence"/>
</dbReference>
<dbReference type="PANTHER" id="PTHR34218">
    <property type="entry name" value="PEPTIDASE S45 PENICILLIN AMIDASE"/>
    <property type="match status" value="1"/>
</dbReference>
<dbReference type="Gene3D" id="1.10.1400.10">
    <property type="match status" value="1"/>
</dbReference>
<sequence length="825" mass="90627">MSQVMKWLLRLAGGAVLLAVLVLSGAYFLLSRSLPDYDARLSVSGLNAPVEIVRNNANVPHIFGTTDPDTFFGLGYAHAQDRLWQMMMMRRTVQGRLSEVFGARTLNIDKVLRRFDLYTLARQSVEVQDEATLAALRAYSAGVNARLAEINASALGRGAPEQFLFNAPIAPWQPADSIALVKLMAVQLSSHLENEVLFARSSLALEDAARLDDIMPLAPGSGIAALPGYASLFPTESWRRVARAEPAPKDPLSPFHKRAFAGASNAFAAAPARSASGGTLMANDPHLGFSAPGIWYLARLELRSGGVIGGTIPGIPVVLTGRSARLGWGVTSSYMDDQDLFIEELNPANPSEYRTPDGFKPFRTSRSIIQIKDEAPVTLTLRWSDNGPILPGTHYDLAEVTPAGHVAALSWTALSAQDTTMTGAMALMRAQSVDQGIEAGRLFVAPSQNLTLVDQEVIALKTIGAMPRRDARHESQGRMPSRGWLPENRWQGMLAYAANPEFIAPQGGILGNTNNKVVDRPFPLHMSFLWGDTQRVHRWRRLMQNREVHTRDSFIEAQLDTVSFTARSLLPLIGADLWFTGEAATEDTPERLRQRALTLLAEWNGEMNEHLPEPLIYAAWMRALQDRLIRDDLGPLAHEFDHPDPVFIERVFRDADGASAWCDVKQSSPIETCTDIARMALDDALIWISERYGTSLESLRWGDAHQATHDHQVLGEVPLLRYFVNIRQSTSGGDNTLLRGRTRGGDGPDAFQNVHGAGYRGVYDFADPDSSVFVIATGQSGHFLSRHYDDLSQLWRRGEYIPMSLDEGLARAAAVGITTLTPAAP</sequence>
<dbReference type="InterPro" id="IPR002692">
    <property type="entry name" value="S45"/>
</dbReference>
<dbReference type="PANTHER" id="PTHR34218:SF4">
    <property type="entry name" value="ACYL-HOMOSERINE LACTONE ACYLASE QUIP"/>
    <property type="match status" value="1"/>
</dbReference>
<comment type="cofactor">
    <cofactor evidence="5">
        <name>Ca(2+)</name>
        <dbReference type="ChEBI" id="CHEBI:29108"/>
    </cofactor>
    <text evidence="5">Binds 1 Ca(2+) ion per dimer.</text>
</comment>